<dbReference type="EMBL" id="JAIXMP010000052">
    <property type="protein sequence ID" value="KAI9245380.1"/>
    <property type="molecule type" value="Genomic_DNA"/>
</dbReference>
<reference evidence="1" key="1">
    <citation type="journal article" date="2022" name="IScience">
        <title>Evolution of zygomycete secretomes and the origins of terrestrial fungal ecologies.</title>
        <authorList>
            <person name="Chang Y."/>
            <person name="Wang Y."/>
            <person name="Mondo S."/>
            <person name="Ahrendt S."/>
            <person name="Andreopoulos W."/>
            <person name="Barry K."/>
            <person name="Beard J."/>
            <person name="Benny G.L."/>
            <person name="Blankenship S."/>
            <person name="Bonito G."/>
            <person name="Cuomo C."/>
            <person name="Desiro A."/>
            <person name="Gervers K.A."/>
            <person name="Hundley H."/>
            <person name="Kuo A."/>
            <person name="LaButti K."/>
            <person name="Lang B.F."/>
            <person name="Lipzen A."/>
            <person name="O'Donnell K."/>
            <person name="Pangilinan J."/>
            <person name="Reynolds N."/>
            <person name="Sandor L."/>
            <person name="Smith M.E."/>
            <person name="Tsang A."/>
            <person name="Grigoriev I.V."/>
            <person name="Stajich J.E."/>
            <person name="Spatafora J.W."/>
        </authorList>
    </citation>
    <scope>NUCLEOTIDE SEQUENCE</scope>
    <source>
        <strain evidence="1">RSA 2281</strain>
    </source>
</reference>
<proteinExistence type="predicted"/>
<accession>A0AAD5JMY2</accession>
<dbReference type="Gene3D" id="2.130.10.10">
    <property type="entry name" value="YVTN repeat-like/Quinoprotein amine dehydrogenase"/>
    <property type="match status" value="1"/>
</dbReference>
<dbReference type="InterPro" id="IPR015943">
    <property type="entry name" value="WD40/YVTN_repeat-like_dom_sf"/>
</dbReference>
<name>A0AAD5JMY2_9FUNG</name>
<keyword evidence="2" id="KW-1185">Reference proteome</keyword>
<reference evidence="1" key="2">
    <citation type="submission" date="2023-02" db="EMBL/GenBank/DDBJ databases">
        <authorList>
            <consortium name="DOE Joint Genome Institute"/>
            <person name="Mondo S.J."/>
            <person name="Chang Y."/>
            <person name="Wang Y."/>
            <person name="Ahrendt S."/>
            <person name="Andreopoulos W."/>
            <person name="Barry K."/>
            <person name="Beard J."/>
            <person name="Benny G.L."/>
            <person name="Blankenship S."/>
            <person name="Bonito G."/>
            <person name="Cuomo C."/>
            <person name="Desiro A."/>
            <person name="Gervers K.A."/>
            <person name="Hundley H."/>
            <person name="Kuo A."/>
            <person name="LaButti K."/>
            <person name="Lang B.F."/>
            <person name="Lipzen A."/>
            <person name="O'Donnell K."/>
            <person name="Pangilinan J."/>
            <person name="Reynolds N."/>
            <person name="Sandor L."/>
            <person name="Smith M.W."/>
            <person name="Tsang A."/>
            <person name="Grigoriev I.V."/>
            <person name="Stajich J.E."/>
            <person name="Spatafora J.W."/>
        </authorList>
    </citation>
    <scope>NUCLEOTIDE SEQUENCE</scope>
    <source>
        <strain evidence="1">RSA 2281</strain>
    </source>
</reference>
<evidence type="ECO:0000313" key="1">
    <source>
        <dbReference type="EMBL" id="KAI9245380.1"/>
    </source>
</evidence>
<dbReference type="Proteomes" id="UP001209540">
    <property type="component" value="Unassembled WGS sequence"/>
</dbReference>
<dbReference type="InterPro" id="IPR036322">
    <property type="entry name" value="WD40_repeat_dom_sf"/>
</dbReference>
<gene>
    <name evidence="1" type="ORF">BDA99DRAFT_528237</name>
</gene>
<sequence>MIRDSPQEDFALTDVNTLGIKHTSSVQALCYDSHHDKLYTGGADSKLFTYDMLSQRTINELKCSNRVRNCANTFFY</sequence>
<organism evidence="1 2">
    <name type="scientific">Phascolomyces articulosus</name>
    <dbReference type="NCBI Taxonomy" id="60185"/>
    <lineage>
        <taxon>Eukaryota</taxon>
        <taxon>Fungi</taxon>
        <taxon>Fungi incertae sedis</taxon>
        <taxon>Mucoromycota</taxon>
        <taxon>Mucoromycotina</taxon>
        <taxon>Mucoromycetes</taxon>
        <taxon>Mucorales</taxon>
        <taxon>Lichtheimiaceae</taxon>
        <taxon>Phascolomyces</taxon>
    </lineage>
</organism>
<protein>
    <submittedName>
        <fullName evidence="1">Uncharacterized protein</fullName>
    </submittedName>
</protein>
<dbReference type="AlphaFoldDB" id="A0AAD5JMY2"/>
<evidence type="ECO:0000313" key="2">
    <source>
        <dbReference type="Proteomes" id="UP001209540"/>
    </source>
</evidence>
<comment type="caution">
    <text evidence="1">The sequence shown here is derived from an EMBL/GenBank/DDBJ whole genome shotgun (WGS) entry which is preliminary data.</text>
</comment>
<dbReference type="SUPFAM" id="SSF50978">
    <property type="entry name" value="WD40 repeat-like"/>
    <property type="match status" value="1"/>
</dbReference>